<dbReference type="STRING" id="1123323.SAMN05216245_10941"/>
<evidence type="ECO:0000256" key="2">
    <source>
        <dbReference type="ARBA" id="ARBA00007254"/>
    </source>
</evidence>
<dbReference type="NCBIfam" id="NF010557">
    <property type="entry name" value="PRK13952.1"/>
    <property type="match status" value="1"/>
</dbReference>
<keyword evidence="6 10" id="KW-1133">Transmembrane helix</keyword>
<evidence type="ECO:0000256" key="1">
    <source>
        <dbReference type="ARBA" id="ARBA00004651"/>
    </source>
</evidence>
<dbReference type="AlphaFoldDB" id="A0A1I2BLC7"/>
<dbReference type="RefSeq" id="WP_093913615.1">
    <property type="nucleotide sequence ID" value="NZ_FONL01000009.1"/>
</dbReference>
<protein>
    <recommendedName>
        <fullName evidence="10">Large-conductance mechanosensitive channel</fullName>
    </recommendedName>
</protein>
<reference evidence="11 12" key="1">
    <citation type="submission" date="2016-10" db="EMBL/GenBank/DDBJ databases">
        <authorList>
            <person name="de Groot N.N."/>
        </authorList>
    </citation>
    <scope>NUCLEOTIDE SEQUENCE [LARGE SCALE GENOMIC DNA]</scope>
    <source>
        <strain evidence="11 12">DSM 9236</strain>
    </source>
</reference>
<evidence type="ECO:0000313" key="12">
    <source>
        <dbReference type="Proteomes" id="UP000198896"/>
    </source>
</evidence>
<comment type="similarity">
    <text evidence="2 10">Belongs to the MscL family.</text>
</comment>
<evidence type="ECO:0000256" key="8">
    <source>
        <dbReference type="ARBA" id="ARBA00023136"/>
    </source>
</evidence>
<dbReference type="InterPro" id="IPR036019">
    <property type="entry name" value="MscL_channel"/>
</dbReference>
<keyword evidence="7 10" id="KW-0406">Ion transport</keyword>
<keyword evidence="12" id="KW-1185">Reference proteome</keyword>
<evidence type="ECO:0000256" key="7">
    <source>
        <dbReference type="ARBA" id="ARBA00023065"/>
    </source>
</evidence>
<dbReference type="InterPro" id="IPR019823">
    <property type="entry name" value="Mechanosensitive_channel_CS"/>
</dbReference>
<keyword evidence="9 10" id="KW-0407">Ion channel</keyword>
<keyword evidence="5 10" id="KW-0812">Transmembrane</keyword>
<dbReference type="OrthoDB" id="9810350at2"/>
<evidence type="ECO:0000256" key="3">
    <source>
        <dbReference type="ARBA" id="ARBA00022448"/>
    </source>
</evidence>
<keyword evidence="4 10" id="KW-1003">Cell membrane</keyword>
<dbReference type="NCBIfam" id="NF001843">
    <property type="entry name" value="PRK00567.1-4"/>
    <property type="match status" value="1"/>
</dbReference>
<name>A0A1I2BLC7_9FIRM</name>
<dbReference type="HAMAP" id="MF_00115">
    <property type="entry name" value="MscL"/>
    <property type="match status" value="1"/>
</dbReference>
<keyword evidence="8 10" id="KW-0472">Membrane</keyword>
<keyword evidence="3 10" id="KW-0813">Transport</keyword>
<dbReference type="EMBL" id="FONL01000009">
    <property type="protein sequence ID" value="SFE56608.1"/>
    <property type="molecule type" value="Genomic_DNA"/>
</dbReference>
<comment type="function">
    <text evidence="10">Channel that opens in response to stretch forces in the membrane lipid bilayer. May participate in the regulation of osmotic pressure changes within the cell.</text>
</comment>
<dbReference type="PROSITE" id="PS01327">
    <property type="entry name" value="MSCL"/>
    <property type="match status" value="1"/>
</dbReference>
<dbReference type="PRINTS" id="PR01264">
    <property type="entry name" value="MECHCHANNEL"/>
</dbReference>
<dbReference type="GO" id="GO:0008381">
    <property type="term" value="F:mechanosensitive monoatomic ion channel activity"/>
    <property type="evidence" value="ECO:0007669"/>
    <property type="project" value="UniProtKB-UniRule"/>
</dbReference>
<dbReference type="InterPro" id="IPR001185">
    <property type="entry name" value="MS_channel"/>
</dbReference>
<dbReference type="InterPro" id="IPR037673">
    <property type="entry name" value="MSC/AndL"/>
</dbReference>
<dbReference type="Gene3D" id="1.10.1200.120">
    <property type="entry name" value="Large-conductance mechanosensitive channel, MscL, domain 1"/>
    <property type="match status" value="1"/>
</dbReference>
<dbReference type="Proteomes" id="UP000198896">
    <property type="component" value="Unassembled WGS sequence"/>
</dbReference>
<dbReference type="PANTHER" id="PTHR30266:SF2">
    <property type="entry name" value="LARGE-CONDUCTANCE MECHANOSENSITIVE CHANNEL"/>
    <property type="match status" value="1"/>
</dbReference>
<dbReference type="Pfam" id="PF01741">
    <property type="entry name" value="MscL"/>
    <property type="match status" value="1"/>
</dbReference>
<proteinExistence type="inferred from homology"/>
<evidence type="ECO:0000256" key="5">
    <source>
        <dbReference type="ARBA" id="ARBA00022692"/>
    </source>
</evidence>
<sequence>MGFCSEFKEFAVRGNVVDMAVGVVIGGAFGKIVTSFVNDIVMPPLGKLVGDVDFSNLYINLTDKQFANLAEAKKAGAAVIAYGSFINTVIDFLLVALAVFIVIKQINRMRKPAEEPAPARTCPYCKSEIADDATRCPHCTSQLD</sequence>
<evidence type="ECO:0000313" key="11">
    <source>
        <dbReference type="EMBL" id="SFE56608.1"/>
    </source>
</evidence>
<gene>
    <name evidence="10" type="primary">mscL</name>
    <name evidence="11" type="ORF">SAMN05216245_10941</name>
</gene>
<dbReference type="PANTHER" id="PTHR30266">
    <property type="entry name" value="MECHANOSENSITIVE CHANNEL MSCL"/>
    <property type="match status" value="1"/>
</dbReference>
<comment type="caution">
    <text evidence="10">Lacks conserved residue(s) required for the propagation of feature annotation.</text>
</comment>
<dbReference type="GO" id="GO:0005886">
    <property type="term" value="C:plasma membrane"/>
    <property type="evidence" value="ECO:0007669"/>
    <property type="project" value="UniProtKB-SubCell"/>
</dbReference>
<comment type="subunit">
    <text evidence="10">Homopentamer.</text>
</comment>
<feature type="transmembrane region" description="Helical" evidence="10">
    <location>
        <begin position="79"/>
        <end position="103"/>
    </location>
</feature>
<accession>A0A1I2BLC7</accession>
<comment type="subcellular location">
    <subcellularLocation>
        <location evidence="1 10">Cell membrane</location>
        <topology evidence="1 10">Multi-pass membrane protein</topology>
    </subcellularLocation>
</comment>
<evidence type="ECO:0000256" key="6">
    <source>
        <dbReference type="ARBA" id="ARBA00022989"/>
    </source>
</evidence>
<dbReference type="SUPFAM" id="SSF81330">
    <property type="entry name" value="Gated mechanosensitive channel"/>
    <property type="match status" value="1"/>
</dbReference>
<evidence type="ECO:0000256" key="9">
    <source>
        <dbReference type="ARBA" id="ARBA00023303"/>
    </source>
</evidence>
<evidence type="ECO:0000256" key="10">
    <source>
        <dbReference type="HAMAP-Rule" id="MF_00115"/>
    </source>
</evidence>
<evidence type="ECO:0000256" key="4">
    <source>
        <dbReference type="ARBA" id="ARBA00022475"/>
    </source>
</evidence>
<dbReference type="NCBIfam" id="TIGR00220">
    <property type="entry name" value="mscL"/>
    <property type="match status" value="1"/>
</dbReference>
<organism evidence="11 12">
    <name type="scientific">Succiniclasticum ruminis DSM 9236</name>
    <dbReference type="NCBI Taxonomy" id="1123323"/>
    <lineage>
        <taxon>Bacteria</taxon>
        <taxon>Bacillati</taxon>
        <taxon>Bacillota</taxon>
        <taxon>Negativicutes</taxon>
        <taxon>Acidaminococcales</taxon>
        <taxon>Acidaminococcaceae</taxon>
        <taxon>Succiniclasticum</taxon>
    </lineage>
</organism>